<proteinExistence type="predicted"/>
<dbReference type="EMBL" id="CP047423">
    <property type="protein sequence ID" value="QPD04592.1"/>
    <property type="molecule type" value="Genomic_DNA"/>
</dbReference>
<keyword evidence="1" id="KW-0732">Signal</keyword>
<feature type="domain" description="BON" evidence="2">
    <location>
        <begin position="57"/>
        <end position="124"/>
    </location>
</feature>
<feature type="signal peptide" evidence="1">
    <location>
        <begin position="1"/>
        <end position="31"/>
    </location>
</feature>
<dbReference type="Gene3D" id="3.30.1340.30">
    <property type="match status" value="1"/>
</dbReference>
<sequence length="126" mass="13355">MHTGSTQGKGMLATFVIVGGLIATVPLPSHAADPTGQAIVPAPKPVPNDPHYMRQKADLRLKLDVKRELAMSPFIDADHIGVTVRDGVVTLRGSVEDQSAASDAVDNAREAGAKKVINKLTIEEHN</sequence>
<dbReference type="PROSITE" id="PS50914">
    <property type="entry name" value="BON"/>
    <property type="match status" value="1"/>
</dbReference>
<evidence type="ECO:0000256" key="1">
    <source>
        <dbReference type="SAM" id="SignalP"/>
    </source>
</evidence>
<name>A0A7S8IYZ7_9BACT</name>
<evidence type="ECO:0000259" key="2">
    <source>
        <dbReference type="PROSITE" id="PS50914"/>
    </source>
</evidence>
<evidence type="ECO:0000313" key="3">
    <source>
        <dbReference type="EMBL" id="QPD04592.1"/>
    </source>
</evidence>
<accession>A0A7S8IYZ7</accession>
<evidence type="ECO:0000313" key="4">
    <source>
        <dbReference type="Proteomes" id="UP000593737"/>
    </source>
</evidence>
<reference evidence="3 4" key="1">
    <citation type="journal article" date="2020" name="ISME J.">
        <title>Enrichment and physiological characterization of a novel comammox Nitrospira indicates ammonium inhibition of complete nitrification.</title>
        <authorList>
            <person name="Sakoula D."/>
            <person name="Koch H."/>
            <person name="Frank J."/>
            <person name="Jetten M.S.M."/>
            <person name="van Kessel M.A.H.J."/>
            <person name="Lucker S."/>
        </authorList>
    </citation>
    <scope>NUCLEOTIDE SEQUENCE [LARGE SCALE GENOMIC DNA]</scope>
    <source>
        <strain evidence="3">Comreactor17</strain>
    </source>
</reference>
<dbReference type="Pfam" id="PF04972">
    <property type="entry name" value="BON"/>
    <property type="match status" value="1"/>
</dbReference>
<organism evidence="3 4">
    <name type="scientific">Candidatus Nitrospira kreftii</name>
    <dbReference type="NCBI Taxonomy" id="2652173"/>
    <lineage>
        <taxon>Bacteria</taxon>
        <taxon>Pseudomonadati</taxon>
        <taxon>Nitrospirota</taxon>
        <taxon>Nitrospiria</taxon>
        <taxon>Nitrospirales</taxon>
        <taxon>Nitrospiraceae</taxon>
        <taxon>Nitrospira</taxon>
    </lineage>
</organism>
<dbReference type="KEGG" id="nkf:Nkreftii_002366"/>
<feature type="chain" id="PRO_5033018703" description="BON domain-containing protein" evidence="1">
    <location>
        <begin position="32"/>
        <end position="126"/>
    </location>
</feature>
<dbReference type="Proteomes" id="UP000593737">
    <property type="component" value="Chromosome"/>
</dbReference>
<dbReference type="InterPro" id="IPR007055">
    <property type="entry name" value="BON_dom"/>
</dbReference>
<protein>
    <recommendedName>
        <fullName evidence="2">BON domain-containing protein</fullName>
    </recommendedName>
</protein>
<dbReference type="AlphaFoldDB" id="A0A7S8IYZ7"/>
<gene>
    <name evidence="3" type="ORF">Nkreftii_002366</name>
</gene>